<dbReference type="RefSeq" id="WP_382356338.1">
    <property type="nucleotide sequence ID" value="NZ_JBHMBP010000005.1"/>
</dbReference>
<dbReference type="Pfam" id="PF13671">
    <property type="entry name" value="AAA_33"/>
    <property type="match status" value="1"/>
</dbReference>
<evidence type="ECO:0000313" key="2">
    <source>
        <dbReference type="Proteomes" id="UP001596470"/>
    </source>
</evidence>
<comment type="caution">
    <text evidence="1">The sequence shown here is derived from an EMBL/GenBank/DDBJ whole genome shotgun (WGS) entry which is preliminary data.</text>
</comment>
<dbReference type="Gene3D" id="3.40.50.300">
    <property type="entry name" value="P-loop containing nucleotide triphosphate hydrolases"/>
    <property type="match status" value="1"/>
</dbReference>
<dbReference type="SUPFAM" id="SSF52540">
    <property type="entry name" value="P-loop containing nucleoside triphosphate hydrolases"/>
    <property type="match status" value="1"/>
</dbReference>
<name>A0ABW2DG31_9ACTN</name>
<organism evidence="1 2">
    <name type="scientific">Glycomyces mayteni</name>
    <dbReference type="NCBI Taxonomy" id="543887"/>
    <lineage>
        <taxon>Bacteria</taxon>
        <taxon>Bacillati</taxon>
        <taxon>Actinomycetota</taxon>
        <taxon>Actinomycetes</taxon>
        <taxon>Glycomycetales</taxon>
        <taxon>Glycomycetaceae</taxon>
        <taxon>Glycomyces</taxon>
    </lineage>
</organism>
<dbReference type="InterPro" id="IPR027417">
    <property type="entry name" value="P-loop_NTPase"/>
</dbReference>
<dbReference type="Proteomes" id="UP001596470">
    <property type="component" value="Unassembled WGS sequence"/>
</dbReference>
<dbReference type="EMBL" id="JBHSYS010000005">
    <property type="protein sequence ID" value="MFC6960038.1"/>
    <property type="molecule type" value="Genomic_DNA"/>
</dbReference>
<reference evidence="2" key="1">
    <citation type="journal article" date="2019" name="Int. J. Syst. Evol. Microbiol.">
        <title>The Global Catalogue of Microorganisms (GCM) 10K type strain sequencing project: providing services to taxonomists for standard genome sequencing and annotation.</title>
        <authorList>
            <consortium name="The Broad Institute Genomics Platform"/>
            <consortium name="The Broad Institute Genome Sequencing Center for Infectious Disease"/>
            <person name="Wu L."/>
            <person name="Ma J."/>
        </authorList>
    </citation>
    <scope>NUCLEOTIDE SEQUENCE [LARGE SCALE GENOMIC DNA]</scope>
    <source>
        <strain evidence="2">KACC 12634</strain>
    </source>
</reference>
<gene>
    <name evidence="1" type="ORF">ACFQS3_22840</name>
</gene>
<sequence length="176" mass="19844">MIVWLNGPFGAGKTTTARLLRQSLPARVFDAEHVGHLLRAIIGDLPHTDFKEWAPWRTLTVETARQVLDFAGGTLVVPQTVLQHDYWTELADGFAQHHIPVHAFTLHTDRDTFTDRVANDTDEPTARQWRLDHRGPYETALATWLADATTVIDNTHLTPDQTAEAVHDRLQARTTP</sequence>
<evidence type="ECO:0000313" key="1">
    <source>
        <dbReference type="EMBL" id="MFC6960038.1"/>
    </source>
</evidence>
<keyword evidence="2" id="KW-1185">Reference proteome</keyword>
<accession>A0ABW2DG31</accession>
<protein>
    <submittedName>
        <fullName evidence="1">AAA family ATPase</fullName>
    </submittedName>
</protein>
<proteinExistence type="predicted"/>